<proteinExistence type="predicted"/>
<sequence length="619" mass="68115">MNSLFIVGLPKSLTGIIYRAVQKALSLQGPTWVSDGQILNTQRFKFSPAFDAGRFLTRDNDPDAFSAARNFLDDALNREGHIYKDAVQPFVVADYLADHPMRVLHLRRPLDDIAFHMLQQLPYLGDEVLEILPAAQSKLEGIKDAVTLDYDEVIFSEDGVSDAVGERVSYITDAFCEERDRILALRSSDDYREIKARLKDLTQRNPKQIRITPPSKIGKETALKTVLLMSDAGVPTGFSRVGEEILKGLSHQTSASFRLHQIGINYSGAPHPHSWPIYPASATEVELKERVSSLATQLMPAAIILLNDPWVVAEVAAHLDTAGFTGAIIGYCPVDGAPLPLSAADGLSKLRSLVAYTEFGRKAFIDLFDTADVTLPALDVIPHGVDTGAFGLLIPDDPAASRKAAKAQLFPTDPKFQDSFVVFNGNRNQPRKRIDVTMRAFANFARDKKPNVMLYLHMAKIDFGWNVVELAKRFGITDRLIMSSTENALPSLSEKQLNLMYNACDVGLNTSAAEGWGLVSFEHAAAGAAQIVPGTETQKELWGGVAKIVEPCLTTTAIGQVADWHLVSEHAVTEALEALYHDKHALENYAAQCRRHATASRFSWKSIGDRWTCLVESLC</sequence>
<reference evidence="3 4" key="1">
    <citation type="submission" date="2019-05" db="EMBL/GenBank/DDBJ databases">
        <title>Draft genome sequence of Pelagicola sp. DSW4-44.</title>
        <authorList>
            <person name="Oh J."/>
        </authorList>
    </citation>
    <scope>NUCLEOTIDE SEQUENCE [LARGE SCALE GENOMIC DNA]</scope>
    <source>
        <strain evidence="3 4">DSW4-44</strain>
    </source>
</reference>
<evidence type="ECO:0000313" key="4">
    <source>
        <dbReference type="Proteomes" id="UP000305041"/>
    </source>
</evidence>
<keyword evidence="4" id="KW-1185">Reference proteome</keyword>
<keyword evidence="2" id="KW-0808">Transferase</keyword>
<dbReference type="PANTHER" id="PTHR12526:SF510">
    <property type="entry name" value="D-INOSITOL 3-PHOSPHATE GLYCOSYLTRANSFERASE"/>
    <property type="match status" value="1"/>
</dbReference>
<evidence type="ECO:0000256" key="2">
    <source>
        <dbReference type="ARBA" id="ARBA00022679"/>
    </source>
</evidence>
<dbReference type="Gene3D" id="3.40.50.11930">
    <property type="match status" value="1"/>
</dbReference>
<dbReference type="Proteomes" id="UP000305041">
    <property type="component" value="Unassembled WGS sequence"/>
</dbReference>
<accession>A0ABY2UNL2</accession>
<comment type="caution">
    <text evidence="3">The sequence shown here is derived from an EMBL/GenBank/DDBJ whole genome shotgun (WGS) entry which is preliminary data.</text>
</comment>
<dbReference type="SUPFAM" id="SSF53756">
    <property type="entry name" value="UDP-Glycosyltransferase/glycogen phosphorylase"/>
    <property type="match status" value="1"/>
</dbReference>
<gene>
    <name evidence="3" type="ORF">FEE96_22560</name>
</gene>
<dbReference type="EMBL" id="VAUA01000015">
    <property type="protein sequence ID" value="TLP55502.1"/>
    <property type="molecule type" value="Genomic_DNA"/>
</dbReference>
<evidence type="ECO:0000313" key="3">
    <source>
        <dbReference type="EMBL" id="TLP55502.1"/>
    </source>
</evidence>
<protein>
    <submittedName>
        <fullName evidence="3">Glycosyltransferase family 1 protein</fullName>
    </submittedName>
</protein>
<evidence type="ECO:0000256" key="1">
    <source>
        <dbReference type="ARBA" id="ARBA00022676"/>
    </source>
</evidence>
<dbReference type="Gene3D" id="3.40.50.2000">
    <property type="entry name" value="Glycogen Phosphorylase B"/>
    <property type="match status" value="1"/>
</dbReference>
<name>A0ABY2UNL2_9RHOB</name>
<organism evidence="3 4">
    <name type="scientific">Parasedimentitalea maritima</name>
    <dbReference type="NCBI Taxonomy" id="2578117"/>
    <lineage>
        <taxon>Bacteria</taxon>
        <taxon>Pseudomonadati</taxon>
        <taxon>Pseudomonadota</taxon>
        <taxon>Alphaproteobacteria</taxon>
        <taxon>Rhodobacterales</taxon>
        <taxon>Paracoccaceae</taxon>
        <taxon>Parasedimentitalea</taxon>
    </lineage>
</organism>
<dbReference type="PANTHER" id="PTHR12526">
    <property type="entry name" value="GLYCOSYLTRANSFERASE"/>
    <property type="match status" value="1"/>
</dbReference>
<dbReference type="RefSeq" id="WP_138165380.1">
    <property type="nucleotide sequence ID" value="NZ_VAUA01000015.1"/>
</dbReference>
<keyword evidence="1" id="KW-0328">Glycosyltransferase</keyword>